<organism evidence="1 2">
    <name type="scientific">Candidatus Reconcilbacillus cellulovorans</name>
    <dbReference type="NCBI Taxonomy" id="1906605"/>
    <lineage>
        <taxon>Bacteria</taxon>
        <taxon>Bacillati</taxon>
        <taxon>Bacillota</taxon>
        <taxon>Bacilli</taxon>
        <taxon>Bacillales</taxon>
        <taxon>Paenibacillaceae</taxon>
        <taxon>Candidatus Reconcilbacillus</taxon>
    </lineage>
</organism>
<evidence type="ECO:0000313" key="2">
    <source>
        <dbReference type="Proteomes" id="UP000243688"/>
    </source>
</evidence>
<evidence type="ECO:0000313" key="1">
    <source>
        <dbReference type="EMBL" id="PDO11382.1"/>
    </source>
</evidence>
<dbReference type="Pfam" id="PF07070">
    <property type="entry name" value="Spo0M"/>
    <property type="match status" value="1"/>
</dbReference>
<protein>
    <submittedName>
        <fullName evidence="1">Sporulation protein SpoOM</fullName>
    </submittedName>
</protein>
<proteinExistence type="predicted"/>
<dbReference type="InterPro" id="IPR009776">
    <property type="entry name" value="Spore_0_M"/>
</dbReference>
<dbReference type="AlphaFoldDB" id="A0A2A6E381"/>
<reference evidence="1 2" key="1">
    <citation type="submission" date="2016-12" db="EMBL/GenBank/DDBJ databases">
        <title>Candidatus Reconcilibacillus cellulovorans genome.</title>
        <authorList>
            <person name="Kolinko S."/>
            <person name="Wu Y.-W."/>
            <person name="Tachea F."/>
            <person name="Denzel E."/>
            <person name="Hiras J."/>
            <person name="Baecker N."/>
            <person name="Chan L.J."/>
            <person name="Eichorst S.A."/>
            <person name="Frey D."/>
            <person name="Adams P.D."/>
            <person name="Pray T."/>
            <person name="Tanjore D."/>
            <person name="Petzold C.J."/>
            <person name="Gladden J.M."/>
            <person name="Simmons B.A."/>
            <person name="Singer S.W."/>
        </authorList>
    </citation>
    <scope>NUCLEOTIDE SEQUENCE [LARGE SCALE GENOMIC DNA]</scope>
    <source>
        <strain evidence="1">JTherm</strain>
    </source>
</reference>
<dbReference type="PANTHER" id="PTHR40053">
    <property type="entry name" value="SPORULATION-CONTROL PROTEIN SPO0M"/>
    <property type="match status" value="1"/>
</dbReference>
<comment type="caution">
    <text evidence="1">The sequence shown here is derived from an EMBL/GenBank/DDBJ whole genome shotgun (WGS) entry which is preliminary data.</text>
</comment>
<dbReference type="Proteomes" id="UP000243688">
    <property type="component" value="Unassembled WGS sequence"/>
</dbReference>
<gene>
    <name evidence="1" type="ORF">BLM47_02695</name>
</gene>
<accession>A0A2A6E381</accession>
<name>A0A2A6E381_9BACL</name>
<dbReference type="EMBL" id="MOXJ01000003">
    <property type="protein sequence ID" value="PDO11382.1"/>
    <property type="molecule type" value="Genomic_DNA"/>
</dbReference>
<dbReference type="PANTHER" id="PTHR40053:SF1">
    <property type="entry name" value="SPORULATION-CONTROL PROTEIN SPO0M"/>
    <property type="match status" value="1"/>
</dbReference>
<sequence length="257" mass="29216">MSFFQRMLASVGIGAAKVDTRLETPRLRPGDEVRGTVFIRGGSVEQRIDGIYLQLMTRYIVEKDDHKIPQTAIIGKFRITEPLVVRPNETIDLPFSFVLPLDTPTTRGGTPVWLKTGLDIDNAVDPTDHDHIEVDPHPYAQAVLDAVQSLGFRLRKAQCEYASRLGGRLPFVQEFEFAPPPAYRGRLEELELVFFLRPTGVDVWLEIDRRARGLLGMLESALELDERMQRLSFDEAELRDPRTVAHRLRSAIDAHMR</sequence>